<dbReference type="InterPro" id="IPR051914">
    <property type="entry name" value="FAD-linked_OxidoTrans_Type4"/>
</dbReference>
<dbReference type="SUPFAM" id="SSF55103">
    <property type="entry name" value="FAD-linked oxidases, C-terminal domain"/>
    <property type="match status" value="1"/>
</dbReference>
<dbReference type="EMBL" id="PVXP01000026">
    <property type="protein sequence ID" value="PRR85008.1"/>
    <property type="molecule type" value="Genomic_DNA"/>
</dbReference>
<dbReference type="GO" id="GO:0071949">
    <property type="term" value="F:FAD binding"/>
    <property type="evidence" value="ECO:0007669"/>
    <property type="project" value="InterPro"/>
</dbReference>
<keyword evidence="2" id="KW-0285">Flavoprotein</keyword>
<sequence>MKKEVIESLKQIVGEDWVIDDLSKMQNYLYDETEPLLRPEASRDSIVVKPGSSEEISQILKYANKTLIPVTVRGGGTGVVGGAIPVKPGMVLSLERLNKIVELDEKNLMITVEAGVTLADLLEVLENESKLFFPIHPGDEGAQIGGMVATNAGGTKAVKHGIMRNHVKAVEVVLPTGEIVNFGGKLIKNNMGYDLLHMMIGNEGTLGIITKATLKLYAKNKYNGTLLVSFNTRREACDAVPKILQEGITPLAVEYMDRVIADKAAEQLGSTWPAQKGAVDLIFMLDEPTEDELYSNSEKIVEICEKYNAVDSIIAETAKEQRNILEIRSNAYGPYKDNISDALDIAVPPSAVPDFFDDITELGEKYNNHIVSLGHIADGNIHNFIMGENGKLPSYYEKLKEDMYKTAIKYGGTITAEHGTGKTRKKHMALQFTQKEIEVMEGIKKTFDPNGILNPGTIID</sequence>
<dbReference type="PANTHER" id="PTHR42934:SF2">
    <property type="entry name" value="GLYCOLATE OXIDASE SUBUNIT GLCD"/>
    <property type="match status" value="1"/>
</dbReference>
<keyword evidence="4 6" id="KW-0560">Oxidoreductase</keyword>
<dbReference type="InterPro" id="IPR016171">
    <property type="entry name" value="Vanillyl_alc_oxidase_C-sub2"/>
</dbReference>
<organism evidence="6 7">
    <name type="scientific">Clostridium luticellarii</name>
    <dbReference type="NCBI Taxonomy" id="1691940"/>
    <lineage>
        <taxon>Bacteria</taxon>
        <taxon>Bacillati</taxon>
        <taxon>Bacillota</taxon>
        <taxon>Clostridia</taxon>
        <taxon>Eubacteriales</taxon>
        <taxon>Clostridiaceae</taxon>
        <taxon>Clostridium</taxon>
    </lineage>
</organism>
<dbReference type="InterPro" id="IPR016164">
    <property type="entry name" value="FAD-linked_Oxase-like_C"/>
</dbReference>
<dbReference type="InterPro" id="IPR004113">
    <property type="entry name" value="FAD-bd_oxidored_4_C"/>
</dbReference>
<dbReference type="InterPro" id="IPR016169">
    <property type="entry name" value="FAD-bd_PCMH_sub2"/>
</dbReference>
<dbReference type="Gene3D" id="1.10.45.10">
    <property type="entry name" value="Vanillyl-alcohol Oxidase, Chain A, domain 4"/>
    <property type="match status" value="1"/>
</dbReference>
<evidence type="ECO:0000313" key="7">
    <source>
        <dbReference type="Proteomes" id="UP000237798"/>
    </source>
</evidence>
<dbReference type="AlphaFoldDB" id="A0A2T0BMA4"/>
<evidence type="ECO:0000256" key="3">
    <source>
        <dbReference type="ARBA" id="ARBA00022827"/>
    </source>
</evidence>
<name>A0A2T0BMA4_9CLOT</name>
<gene>
    <name evidence="6" type="ORF">CLLU_19960</name>
</gene>
<feature type="domain" description="FAD-binding PCMH-type" evidence="5">
    <location>
        <begin position="39"/>
        <end position="219"/>
    </location>
</feature>
<dbReference type="FunFam" id="1.10.45.10:FF:000001">
    <property type="entry name" value="D-lactate dehydrogenase mitochondrial"/>
    <property type="match status" value="1"/>
</dbReference>
<evidence type="ECO:0000256" key="1">
    <source>
        <dbReference type="ARBA" id="ARBA00001974"/>
    </source>
</evidence>
<comment type="caution">
    <text evidence="6">The sequence shown here is derived from an EMBL/GenBank/DDBJ whole genome shotgun (WGS) entry which is preliminary data.</text>
</comment>
<keyword evidence="7" id="KW-1185">Reference proteome</keyword>
<dbReference type="SUPFAM" id="SSF56176">
    <property type="entry name" value="FAD-binding/transporter-associated domain-like"/>
    <property type="match status" value="1"/>
</dbReference>
<dbReference type="Gene3D" id="3.30.70.2740">
    <property type="match status" value="1"/>
</dbReference>
<dbReference type="OrthoDB" id="9767256at2"/>
<dbReference type="PANTHER" id="PTHR42934">
    <property type="entry name" value="GLYCOLATE OXIDASE SUBUNIT GLCD"/>
    <property type="match status" value="1"/>
</dbReference>
<accession>A0A2T0BMA4</accession>
<dbReference type="Pfam" id="PF01565">
    <property type="entry name" value="FAD_binding_4"/>
    <property type="match status" value="1"/>
</dbReference>
<reference evidence="6 7" key="1">
    <citation type="submission" date="2018-03" db="EMBL/GenBank/DDBJ databases">
        <title>Genome sequence of Clostridium luticellarii DSM 29923.</title>
        <authorList>
            <person name="Poehlein A."/>
            <person name="Daniel R."/>
        </authorList>
    </citation>
    <scope>NUCLEOTIDE SEQUENCE [LARGE SCALE GENOMIC DNA]</scope>
    <source>
        <strain evidence="6 7">DSM 29923</strain>
    </source>
</reference>
<dbReference type="InterPro" id="IPR006094">
    <property type="entry name" value="Oxid_FAD_bind_N"/>
</dbReference>
<dbReference type="PROSITE" id="PS51387">
    <property type="entry name" value="FAD_PCMH"/>
    <property type="match status" value="1"/>
</dbReference>
<dbReference type="InterPro" id="IPR016166">
    <property type="entry name" value="FAD-bd_PCMH"/>
</dbReference>
<dbReference type="GO" id="GO:0016491">
    <property type="term" value="F:oxidoreductase activity"/>
    <property type="evidence" value="ECO:0007669"/>
    <property type="project" value="UniProtKB-KW"/>
</dbReference>
<dbReference type="Pfam" id="PF02913">
    <property type="entry name" value="FAD-oxidase_C"/>
    <property type="match status" value="1"/>
</dbReference>
<evidence type="ECO:0000259" key="5">
    <source>
        <dbReference type="PROSITE" id="PS51387"/>
    </source>
</evidence>
<keyword evidence="3" id="KW-0274">FAD</keyword>
<evidence type="ECO:0000256" key="4">
    <source>
        <dbReference type="ARBA" id="ARBA00023002"/>
    </source>
</evidence>
<comment type="cofactor">
    <cofactor evidence="1">
        <name>FAD</name>
        <dbReference type="ChEBI" id="CHEBI:57692"/>
    </cofactor>
</comment>
<dbReference type="Gene3D" id="3.30.465.10">
    <property type="match status" value="1"/>
</dbReference>
<proteinExistence type="predicted"/>
<dbReference type="RefSeq" id="WP_106009587.1">
    <property type="nucleotide sequence ID" value="NZ_JALCPJ010000017.1"/>
</dbReference>
<dbReference type="Proteomes" id="UP000237798">
    <property type="component" value="Unassembled WGS sequence"/>
</dbReference>
<evidence type="ECO:0000256" key="2">
    <source>
        <dbReference type="ARBA" id="ARBA00022630"/>
    </source>
</evidence>
<dbReference type="EC" id="1.-.-.-" evidence="6"/>
<protein>
    <submittedName>
        <fullName evidence="6">Putative FAD-linked oxidoreductase</fullName>
        <ecNumber evidence="6">1.-.-.-</ecNumber>
    </submittedName>
</protein>
<dbReference type="InterPro" id="IPR036318">
    <property type="entry name" value="FAD-bd_PCMH-like_sf"/>
</dbReference>
<evidence type="ECO:0000313" key="6">
    <source>
        <dbReference type="EMBL" id="PRR85008.1"/>
    </source>
</evidence>